<name>A0A0F4VKK1_9HYPH</name>
<proteinExistence type="predicted"/>
<reference evidence="1 2" key="1">
    <citation type="journal article" date="2015" name="Phytopathology">
        <title>Genomes of Candidatus Liberibacter solanacearum haplotype A from New Zealand and the USA suggest significant genome plasticity in the species.</title>
        <authorList>
            <person name="Thompson S.M."/>
            <person name="Johnson C.P."/>
            <person name="Lu A.Y."/>
            <person name="Frampton R.A."/>
            <person name="Sullivan K.L."/>
            <person name="Fiers M.W."/>
            <person name="Crowhurst R.N."/>
            <person name="Pitman A.R."/>
            <person name="Scott I."/>
            <person name="Gudmestad N.C."/>
            <person name="Smith G.R."/>
        </authorList>
    </citation>
    <scope>NUCLEOTIDE SEQUENCE [LARGE SCALE GENOMIC DNA]</scope>
    <source>
        <strain evidence="1 2">LsoNZ1</strain>
    </source>
</reference>
<evidence type="ECO:0000313" key="1">
    <source>
        <dbReference type="EMBL" id="KJZ81770.1"/>
    </source>
</evidence>
<gene>
    <name evidence="1" type="ORF">DJ66_0494</name>
</gene>
<sequence>MFGCFMPIYITMNSVSGNMILKKRKEEFSLKKTPIYKKNGIKRSFL</sequence>
<dbReference type="Proteomes" id="UP000033731">
    <property type="component" value="Unassembled WGS sequence"/>
</dbReference>
<dbReference type="EMBL" id="JMTK01000002">
    <property type="protein sequence ID" value="KJZ81770.1"/>
    <property type="molecule type" value="Genomic_DNA"/>
</dbReference>
<keyword evidence="2" id="KW-1185">Reference proteome</keyword>
<evidence type="ECO:0000313" key="2">
    <source>
        <dbReference type="Proteomes" id="UP000033731"/>
    </source>
</evidence>
<dbReference type="AlphaFoldDB" id="A0A0F4VKK1"/>
<accession>A0A0F4VKK1</accession>
<organism evidence="1 2">
    <name type="scientific">Candidatus Liberibacter solanacearum</name>
    <dbReference type="NCBI Taxonomy" id="556287"/>
    <lineage>
        <taxon>Bacteria</taxon>
        <taxon>Pseudomonadati</taxon>
        <taxon>Pseudomonadota</taxon>
        <taxon>Alphaproteobacteria</taxon>
        <taxon>Hyphomicrobiales</taxon>
        <taxon>Rhizobiaceae</taxon>
        <taxon>Liberibacter</taxon>
    </lineage>
</organism>
<protein>
    <submittedName>
        <fullName evidence="1">Uncharacterized protein</fullName>
    </submittedName>
</protein>
<dbReference type="PATRIC" id="fig|556287.9.peg.516"/>
<comment type="caution">
    <text evidence="1">The sequence shown here is derived from an EMBL/GenBank/DDBJ whole genome shotgun (WGS) entry which is preliminary data.</text>
</comment>